<dbReference type="GO" id="GO:0005886">
    <property type="term" value="C:plasma membrane"/>
    <property type="evidence" value="ECO:0007669"/>
    <property type="project" value="UniProtKB-SubCell"/>
</dbReference>
<evidence type="ECO:0000313" key="10">
    <source>
        <dbReference type="EMBL" id="ODR42709.1"/>
    </source>
</evidence>
<keyword evidence="2 7" id="KW-0813">Transport</keyword>
<dbReference type="PROSITE" id="PS50928">
    <property type="entry name" value="ABC_TM1"/>
    <property type="match status" value="1"/>
</dbReference>
<dbReference type="RefSeq" id="WP_069151011.1">
    <property type="nucleotide sequence ID" value="NZ_DBFYTW010000257.1"/>
</dbReference>
<evidence type="ECO:0000313" key="13">
    <source>
        <dbReference type="Proteomes" id="UP000094271"/>
    </source>
</evidence>
<dbReference type="SUPFAM" id="SSF161098">
    <property type="entry name" value="MetI-like"/>
    <property type="match status" value="1"/>
</dbReference>
<reference evidence="9 12" key="1">
    <citation type="submission" date="2016-07" db="EMBL/GenBank/DDBJ databases">
        <title>Characterization of isolates of Eisenbergiella tayi derived from blood cultures, using whole genome sequencing.</title>
        <authorList>
            <person name="Burdz T."/>
            <person name="Wiebe D."/>
            <person name="Huynh C."/>
            <person name="Bernard K."/>
        </authorList>
    </citation>
    <scope>NUCLEOTIDE SEQUENCE [LARGE SCALE GENOMIC DNA]</scope>
    <source>
        <strain evidence="9 12">NML 110608</strain>
    </source>
</reference>
<evidence type="ECO:0000256" key="7">
    <source>
        <dbReference type="RuleBase" id="RU363032"/>
    </source>
</evidence>
<organism evidence="9 12">
    <name type="scientific">Eisenbergiella tayi</name>
    <dbReference type="NCBI Taxonomy" id="1432052"/>
    <lineage>
        <taxon>Bacteria</taxon>
        <taxon>Bacillati</taxon>
        <taxon>Bacillota</taxon>
        <taxon>Clostridia</taxon>
        <taxon>Lachnospirales</taxon>
        <taxon>Lachnospiraceae</taxon>
        <taxon>Eisenbergiella</taxon>
    </lineage>
</organism>
<reference evidence="10 13" key="3">
    <citation type="submission" date="2016-08" db="EMBL/GenBank/DDBJ databases">
        <authorList>
            <person name="Seilhamer J.J."/>
        </authorList>
    </citation>
    <scope>NUCLEOTIDE SEQUENCE [LARGE SCALE GENOMIC DNA]</scope>
    <source>
        <strain evidence="10 13">NML150140-1</strain>
    </source>
</reference>
<comment type="subcellular location">
    <subcellularLocation>
        <location evidence="1 7">Cell membrane</location>
        <topology evidence="1 7">Multi-pass membrane protein</topology>
    </subcellularLocation>
</comment>
<dbReference type="InterPro" id="IPR000515">
    <property type="entry name" value="MetI-like"/>
</dbReference>
<evidence type="ECO:0000259" key="8">
    <source>
        <dbReference type="PROSITE" id="PS50928"/>
    </source>
</evidence>
<keyword evidence="6 7" id="KW-0472">Membrane</keyword>
<dbReference type="InterPro" id="IPR051393">
    <property type="entry name" value="ABC_transporter_permease"/>
</dbReference>
<evidence type="ECO:0000256" key="4">
    <source>
        <dbReference type="ARBA" id="ARBA00022692"/>
    </source>
</evidence>
<keyword evidence="4 7" id="KW-0812">Transmembrane</keyword>
<evidence type="ECO:0000256" key="6">
    <source>
        <dbReference type="ARBA" id="ARBA00023136"/>
    </source>
</evidence>
<gene>
    <name evidence="9" type="primary">ugpA_1</name>
    <name evidence="10" type="ORF">BEI59_31470</name>
    <name evidence="9" type="ORF">BEI61_00312</name>
    <name evidence="11" type="ORF">BEI63_20505</name>
</gene>
<evidence type="ECO:0000313" key="14">
    <source>
        <dbReference type="Proteomes" id="UP000094869"/>
    </source>
</evidence>
<dbReference type="GO" id="GO:0055085">
    <property type="term" value="P:transmembrane transport"/>
    <property type="evidence" value="ECO:0007669"/>
    <property type="project" value="InterPro"/>
</dbReference>
<name>A0A1E3AJ05_9FIRM</name>
<feature type="transmembrane region" description="Helical" evidence="7">
    <location>
        <begin position="162"/>
        <end position="183"/>
    </location>
</feature>
<feature type="transmembrane region" description="Helical" evidence="7">
    <location>
        <begin position="203"/>
        <end position="224"/>
    </location>
</feature>
<dbReference type="EMBL" id="MCGH01000001">
    <property type="protein sequence ID" value="ODM08683.1"/>
    <property type="molecule type" value="Genomic_DNA"/>
</dbReference>
<feature type="transmembrane region" description="Helical" evidence="7">
    <location>
        <begin position="79"/>
        <end position="100"/>
    </location>
</feature>
<dbReference type="CDD" id="cd06261">
    <property type="entry name" value="TM_PBP2"/>
    <property type="match status" value="1"/>
</dbReference>
<dbReference type="PANTHER" id="PTHR30193:SF37">
    <property type="entry name" value="INNER MEMBRANE ABC TRANSPORTER PERMEASE PROTEIN YCJO"/>
    <property type="match status" value="1"/>
</dbReference>
<dbReference type="Pfam" id="PF00528">
    <property type="entry name" value="BPD_transp_1"/>
    <property type="match status" value="1"/>
</dbReference>
<dbReference type="Gene3D" id="1.10.3720.10">
    <property type="entry name" value="MetI-like"/>
    <property type="match status" value="1"/>
</dbReference>
<evidence type="ECO:0000256" key="3">
    <source>
        <dbReference type="ARBA" id="ARBA00022475"/>
    </source>
</evidence>
<feature type="transmembrane region" description="Helical" evidence="7">
    <location>
        <begin position="112"/>
        <end position="131"/>
    </location>
</feature>
<dbReference type="EMBL" id="MEHA01000037">
    <property type="protein sequence ID" value="ODR42709.1"/>
    <property type="molecule type" value="Genomic_DNA"/>
</dbReference>
<sequence>MKKNKISPGKKKEAGIAYLFLLPLFIGVILFFIIPIFQSFYYSLTSWRGVGEAEFIGLKNFATLFKGDRKFSAELRNTLVYVVGSIPLTIFLALLIANLLNASIKGVGFYRVIYFLPNVMMGAVVAMVWKWLLNSRYGLVDAILYFLFGIRPAWLSDTNLTMISMCVISIWSGMGYCIVIILSGLQSIGTTYYEAAKIDGANAVQRFISITFPMITPTIFFLLITRVIGAFNQFDLVYMLGGNEGPVQESLRTLVFGIYKSGFVEYSMGYASAKAVILFGIILIVTFFQFLGEKKWVNY</sequence>
<proteinExistence type="inferred from homology"/>
<dbReference type="Proteomes" id="UP000094869">
    <property type="component" value="Unassembled WGS sequence"/>
</dbReference>
<keyword evidence="14" id="KW-1185">Reference proteome</keyword>
<evidence type="ECO:0000256" key="5">
    <source>
        <dbReference type="ARBA" id="ARBA00022989"/>
    </source>
</evidence>
<dbReference type="AlphaFoldDB" id="A0A1E3AJ05"/>
<dbReference type="Proteomes" id="UP000094067">
    <property type="component" value="Unassembled WGS sequence"/>
</dbReference>
<reference evidence="11 14" key="2">
    <citation type="submission" date="2016-08" db="EMBL/GenBank/DDBJ databases">
        <title>Characterization of Isolates of Eisenbergiella tayi Derived from Blood Cultures, Using Whole Genome Sequencing.</title>
        <authorList>
            <person name="Bernier A.-M."/>
            <person name="Burdz T."/>
            <person name="Wiebe D."/>
            <person name="Bernard K."/>
        </authorList>
    </citation>
    <scope>NUCLEOTIDE SEQUENCE [LARGE SCALE GENOMIC DNA]</scope>
    <source>
        <strain evidence="11 14">NML120146</strain>
    </source>
</reference>
<keyword evidence="5 7" id="KW-1133">Transmembrane helix</keyword>
<keyword evidence="3" id="KW-1003">Cell membrane</keyword>
<feature type="transmembrane region" description="Helical" evidence="7">
    <location>
        <begin position="16"/>
        <end position="37"/>
    </location>
</feature>
<evidence type="ECO:0000256" key="1">
    <source>
        <dbReference type="ARBA" id="ARBA00004651"/>
    </source>
</evidence>
<dbReference type="Proteomes" id="UP000094271">
    <property type="component" value="Unassembled WGS sequence"/>
</dbReference>
<evidence type="ECO:0000313" key="12">
    <source>
        <dbReference type="Proteomes" id="UP000094067"/>
    </source>
</evidence>
<evidence type="ECO:0000256" key="2">
    <source>
        <dbReference type="ARBA" id="ARBA00022448"/>
    </source>
</evidence>
<feature type="domain" description="ABC transmembrane type-1" evidence="8">
    <location>
        <begin position="75"/>
        <end position="289"/>
    </location>
</feature>
<dbReference type="PANTHER" id="PTHR30193">
    <property type="entry name" value="ABC TRANSPORTER PERMEASE PROTEIN"/>
    <property type="match status" value="1"/>
</dbReference>
<comment type="similarity">
    <text evidence="7">Belongs to the binding-protein-dependent transport system permease family.</text>
</comment>
<accession>A0A1E3AJ05</accession>
<evidence type="ECO:0000313" key="11">
    <source>
        <dbReference type="EMBL" id="ODR51583.1"/>
    </source>
</evidence>
<evidence type="ECO:0000313" key="9">
    <source>
        <dbReference type="EMBL" id="ODM08683.1"/>
    </source>
</evidence>
<protein>
    <submittedName>
        <fullName evidence="9">sn-glycerol-3-phosphate transport system permease protein UgpA</fullName>
    </submittedName>
</protein>
<dbReference type="InterPro" id="IPR035906">
    <property type="entry name" value="MetI-like_sf"/>
</dbReference>
<dbReference type="EMBL" id="MEHD01000032">
    <property type="protein sequence ID" value="ODR51583.1"/>
    <property type="molecule type" value="Genomic_DNA"/>
</dbReference>
<feature type="transmembrane region" description="Helical" evidence="7">
    <location>
        <begin position="275"/>
        <end position="292"/>
    </location>
</feature>
<comment type="caution">
    <text evidence="9">The sequence shown here is derived from an EMBL/GenBank/DDBJ whole genome shotgun (WGS) entry which is preliminary data.</text>
</comment>
<dbReference type="OrthoDB" id="42615at2"/>